<feature type="compositionally biased region" description="Basic and acidic residues" evidence="1">
    <location>
        <begin position="61"/>
        <end position="71"/>
    </location>
</feature>
<sequence>MFLPVAAYYYLYYTYQGKNTLHYILSLFPKSKKKRGTQKNKKKRSVIDYDWLPSGLVKQIKNSEAKSKEEVGSSNTKKNKRKGKKNKKGKKGGSK</sequence>
<evidence type="ECO:0000313" key="2">
    <source>
        <dbReference type="EMBL" id="KAK4310592.1"/>
    </source>
</evidence>
<feature type="compositionally biased region" description="Basic residues" evidence="1">
    <location>
        <begin position="77"/>
        <end position="95"/>
    </location>
</feature>
<comment type="caution">
    <text evidence="2">The sequence shown here is derived from an EMBL/GenBank/DDBJ whole genome shotgun (WGS) entry which is preliminary data.</text>
</comment>
<proteinExistence type="predicted"/>
<dbReference type="EMBL" id="JAWZYT010001619">
    <property type="protein sequence ID" value="KAK4310592.1"/>
    <property type="molecule type" value="Genomic_DNA"/>
</dbReference>
<dbReference type="Proteomes" id="UP001292094">
    <property type="component" value="Unassembled WGS sequence"/>
</dbReference>
<gene>
    <name evidence="2" type="ORF">Pmani_017847</name>
</gene>
<reference evidence="2" key="1">
    <citation type="submission" date="2023-11" db="EMBL/GenBank/DDBJ databases">
        <title>Genome assemblies of two species of porcelain crab, Petrolisthes cinctipes and Petrolisthes manimaculis (Anomura: Porcellanidae).</title>
        <authorList>
            <person name="Angst P."/>
        </authorList>
    </citation>
    <scope>NUCLEOTIDE SEQUENCE</scope>
    <source>
        <strain evidence="2">PB745_02</strain>
        <tissue evidence="2">Gill</tissue>
    </source>
</reference>
<name>A0AAE1U5E0_9EUCA</name>
<feature type="region of interest" description="Disordered" evidence="1">
    <location>
        <begin position="60"/>
        <end position="95"/>
    </location>
</feature>
<keyword evidence="3" id="KW-1185">Reference proteome</keyword>
<protein>
    <submittedName>
        <fullName evidence="2">Uncharacterized protein</fullName>
    </submittedName>
</protein>
<evidence type="ECO:0000256" key="1">
    <source>
        <dbReference type="SAM" id="MobiDB-lite"/>
    </source>
</evidence>
<evidence type="ECO:0000313" key="3">
    <source>
        <dbReference type="Proteomes" id="UP001292094"/>
    </source>
</evidence>
<dbReference type="AlphaFoldDB" id="A0AAE1U5E0"/>
<accession>A0AAE1U5E0</accession>
<organism evidence="2 3">
    <name type="scientific">Petrolisthes manimaculis</name>
    <dbReference type="NCBI Taxonomy" id="1843537"/>
    <lineage>
        <taxon>Eukaryota</taxon>
        <taxon>Metazoa</taxon>
        <taxon>Ecdysozoa</taxon>
        <taxon>Arthropoda</taxon>
        <taxon>Crustacea</taxon>
        <taxon>Multicrustacea</taxon>
        <taxon>Malacostraca</taxon>
        <taxon>Eumalacostraca</taxon>
        <taxon>Eucarida</taxon>
        <taxon>Decapoda</taxon>
        <taxon>Pleocyemata</taxon>
        <taxon>Anomura</taxon>
        <taxon>Galatheoidea</taxon>
        <taxon>Porcellanidae</taxon>
        <taxon>Petrolisthes</taxon>
    </lineage>
</organism>